<evidence type="ECO:0000313" key="3">
    <source>
        <dbReference type="Proteomes" id="UP000823388"/>
    </source>
</evidence>
<feature type="domain" description="Reverse transcriptase zinc-binding" evidence="1">
    <location>
        <begin position="196"/>
        <end position="263"/>
    </location>
</feature>
<gene>
    <name evidence="2" type="ORF">PVAP13_2KG290667</name>
</gene>
<accession>A0A8T0WC58</accession>
<organism evidence="2 3">
    <name type="scientific">Panicum virgatum</name>
    <name type="common">Blackwell switchgrass</name>
    <dbReference type="NCBI Taxonomy" id="38727"/>
    <lineage>
        <taxon>Eukaryota</taxon>
        <taxon>Viridiplantae</taxon>
        <taxon>Streptophyta</taxon>
        <taxon>Embryophyta</taxon>
        <taxon>Tracheophyta</taxon>
        <taxon>Spermatophyta</taxon>
        <taxon>Magnoliopsida</taxon>
        <taxon>Liliopsida</taxon>
        <taxon>Poales</taxon>
        <taxon>Poaceae</taxon>
        <taxon>PACMAD clade</taxon>
        <taxon>Panicoideae</taxon>
        <taxon>Panicodae</taxon>
        <taxon>Paniceae</taxon>
        <taxon>Panicinae</taxon>
        <taxon>Panicum</taxon>
        <taxon>Panicum sect. Hiantes</taxon>
    </lineage>
</organism>
<comment type="caution">
    <text evidence="2">The sequence shown here is derived from an EMBL/GenBank/DDBJ whole genome shotgun (WGS) entry which is preliminary data.</text>
</comment>
<keyword evidence="3" id="KW-1185">Reference proteome</keyword>
<evidence type="ECO:0000259" key="1">
    <source>
        <dbReference type="Pfam" id="PF13966"/>
    </source>
</evidence>
<sequence>MGGLGFRDMRIFNQAMLGHQCWRLLTESNSLCAKVLKGRYYPNCSFTDSGPTRSSSFTWRSLMHGKSLLDRGLLWWVGNGEEIRVTKDRWIPDAPCHPILPIVQMSDDLKVSSLMDQSSKQWNEELVWICFRPADAECILNIDLSHNQVLYCVSWPLTKTSTYTVKPVYILAKSGEVHLKASATGKEESSDQLCTAKEWKRLWSIKAPPKMKIVLWRFAHNCLPTRQQLRLRNIPAYDLCCHCGRYESIEHAFLTCQYVAEVWRQLRRRCGFRKLLKSFISPRQWIF</sequence>
<reference evidence="2" key="1">
    <citation type="submission" date="2020-05" db="EMBL/GenBank/DDBJ databases">
        <title>WGS assembly of Panicum virgatum.</title>
        <authorList>
            <person name="Lovell J.T."/>
            <person name="Jenkins J."/>
            <person name="Shu S."/>
            <person name="Juenger T.E."/>
            <person name="Schmutz J."/>
        </authorList>
    </citation>
    <scope>NUCLEOTIDE SEQUENCE</scope>
    <source>
        <strain evidence="2">AP13</strain>
    </source>
</reference>
<dbReference type="EMBL" id="CM029039">
    <property type="protein sequence ID" value="KAG2642964.1"/>
    <property type="molecule type" value="Genomic_DNA"/>
</dbReference>
<protein>
    <recommendedName>
        <fullName evidence="1">Reverse transcriptase zinc-binding domain-containing protein</fullName>
    </recommendedName>
</protein>
<evidence type="ECO:0000313" key="2">
    <source>
        <dbReference type="EMBL" id="KAG2642964.1"/>
    </source>
</evidence>
<dbReference type="Proteomes" id="UP000823388">
    <property type="component" value="Chromosome 2K"/>
</dbReference>
<name>A0A8T0WC58_PANVG</name>
<dbReference type="AlphaFoldDB" id="A0A8T0WC58"/>
<proteinExistence type="predicted"/>
<dbReference type="Pfam" id="PF13966">
    <property type="entry name" value="zf-RVT"/>
    <property type="match status" value="1"/>
</dbReference>
<dbReference type="InterPro" id="IPR026960">
    <property type="entry name" value="RVT-Znf"/>
</dbReference>